<sequence length="136" mass="15686">MVKIFLDTNVVIDLLAKREPFYKDAKSFLLLAQNGFAQLFIAESSLGNLFYLAFEVYKIPKANEILEKFFSVCDVIPGGRDSVRKSLNSNFKDKEDGLQYYTALAHKMDFFITRNKKDFKGDIQILVFTPKEFFTS</sequence>
<dbReference type="InterPro" id="IPR002716">
    <property type="entry name" value="PIN_dom"/>
</dbReference>
<dbReference type="eggNOG" id="COG1848">
    <property type="taxonomic scope" value="Bacteria"/>
</dbReference>
<evidence type="ECO:0000313" key="3">
    <source>
        <dbReference type="Proteomes" id="UP000050421"/>
    </source>
</evidence>
<proteinExistence type="predicted"/>
<dbReference type="InterPro" id="IPR029060">
    <property type="entry name" value="PIN-like_dom_sf"/>
</dbReference>
<dbReference type="EMBL" id="LJXT01000051">
    <property type="protein sequence ID" value="KPQ15461.1"/>
    <property type="molecule type" value="Genomic_DNA"/>
</dbReference>
<feature type="domain" description="PIN" evidence="1">
    <location>
        <begin position="3"/>
        <end position="117"/>
    </location>
</feature>
<organism evidence="2 3">
    <name type="scientific">Algoriphagus marincola HL-49</name>
    <dbReference type="NCBI Taxonomy" id="1305737"/>
    <lineage>
        <taxon>Bacteria</taxon>
        <taxon>Pseudomonadati</taxon>
        <taxon>Bacteroidota</taxon>
        <taxon>Cytophagia</taxon>
        <taxon>Cytophagales</taxon>
        <taxon>Cyclobacteriaceae</taxon>
        <taxon>Algoriphagus</taxon>
    </lineage>
</organism>
<comment type="caution">
    <text evidence="2">The sequence shown here is derived from an EMBL/GenBank/DDBJ whole genome shotgun (WGS) entry which is preliminary data.</text>
</comment>
<dbReference type="STRING" id="1305737.GCA_000526355_03004"/>
<evidence type="ECO:0000313" key="2">
    <source>
        <dbReference type="EMBL" id="KPQ15461.1"/>
    </source>
</evidence>
<dbReference type="Gene3D" id="3.40.50.1010">
    <property type="entry name" value="5'-nuclease"/>
    <property type="match status" value="1"/>
</dbReference>
<gene>
    <name evidence="2" type="ORF">HLUCCX10_09125</name>
</gene>
<dbReference type="OrthoDB" id="1148871at2"/>
<accession>A0A0P8AIT6</accession>
<dbReference type="Pfam" id="PF13470">
    <property type="entry name" value="PIN_3"/>
    <property type="match status" value="1"/>
</dbReference>
<reference evidence="2 3" key="1">
    <citation type="submission" date="2015-09" db="EMBL/GenBank/DDBJ databases">
        <title>Identification and resolution of microdiversity through metagenomic sequencing of parallel consortia.</title>
        <authorList>
            <person name="Nelson W.C."/>
            <person name="Romine M.F."/>
            <person name="Lindemann S.R."/>
        </authorList>
    </citation>
    <scope>NUCLEOTIDE SEQUENCE [LARGE SCALE GENOMIC DNA]</scope>
    <source>
        <strain evidence="2">HL-49</strain>
    </source>
</reference>
<name>A0A0P8AIT6_9BACT</name>
<dbReference type="Proteomes" id="UP000050421">
    <property type="component" value="Unassembled WGS sequence"/>
</dbReference>
<protein>
    <submittedName>
        <fullName evidence="2">Toxin-antitoxin system PIN family toxin component</fullName>
    </submittedName>
</protein>
<dbReference type="PATRIC" id="fig|1305737.6.peg.2461"/>
<evidence type="ECO:0000259" key="1">
    <source>
        <dbReference type="Pfam" id="PF13470"/>
    </source>
</evidence>
<dbReference type="SUPFAM" id="SSF88723">
    <property type="entry name" value="PIN domain-like"/>
    <property type="match status" value="1"/>
</dbReference>
<dbReference type="AlphaFoldDB" id="A0A0P8AIT6"/>